<dbReference type="EMBL" id="LSDD01000176">
    <property type="protein sequence ID" value="KXB59414.1"/>
    <property type="molecule type" value="Genomic_DNA"/>
</dbReference>
<dbReference type="STRING" id="157687.HMPREF3180_02356"/>
<dbReference type="Proteomes" id="UP000070483">
    <property type="component" value="Unassembled WGS sequence"/>
</dbReference>
<dbReference type="AlphaFoldDB" id="A0A133ZVG0"/>
<evidence type="ECO:0000313" key="1">
    <source>
        <dbReference type="EMBL" id="KXB59414.1"/>
    </source>
</evidence>
<evidence type="ECO:0000313" key="2">
    <source>
        <dbReference type="Proteomes" id="UP000070483"/>
    </source>
</evidence>
<protein>
    <submittedName>
        <fullName evidence="1">Uncharacterized protein</fullName>
    </submittedName>
</protein>
<comment type="caution">
    <text evidence="1">The sequence shown here is derived from an EMBL/GenBank/DDBJ whole genome shotgun (WGS) entry which is preliminary data.</text>
</comment>
<keyword evidence="2" id="KW-1185">Reference proteome</keyword>
<proteinExistence type="predicted"/>
<name>A0A133ZVG0_9FUSO</name>
<reference evidence="2" key="1">
    <citation type="submission" date="2016-01" db="EMBL/GenBank/DDBJ databases">
        <authorList>
            <person name="Mitreva M."/>
            <person name="Pepin K.H."/>
            <person name="Mihindukulasuriya K.A."/>
            <person name="Fulton R."/>
            <person name="Fronick C."/>
            <person name="O'Laughlin M."/>
            <person name="Miner T."/>
            <person name="Herter B."/>
            <person name="Rosa B.A."/>
            <person name="Cordes M."/>
            <person name="Tomlinson C."/>
            <person name="Wollam A."/>
            <person name="Palsikar V.B."/>
            <person name="Mardis E.R."/>
            <person name="Wilson R.K."/>
        </authorList>
    </citation>
    <scope>NUCLEOTIDE SEQUENCE [LARGE SCALE GENOMIC DNA]</scope>
    <source>
        <strain evidence="2">KA00185</strain>
    </source>
</reference>
<dbReference type="PATRIC" id="fig|157687.3.peg.2366"/>
<organism evidence="1 2">
    <name type="scientific">Leptotrichia wadei</name>
    <dbReference type="NCBI Taxonomy" id="157687"/>
    <lineage>
        <taxon>Bacteria</taxon>
        <taxon>Fusobacteriati</taxon>
        <taxon>Fusobacteriota</taxon>
        <taxon>Fusobacteriia</taxon>
        <taxon>Fusobacteriales</taxon>
        <taxon>Leptotrichiaceae</taxon>
        <taxon>Leptotrichia</taxon>
    </lineage>
</organism>
<sequence>MIKIRLFNVLIKKINKIFKGGLFMKKLGLGIFLLTGILLFSEKRIVIKSGSYCTGYLGETGYEDDSQTTEGGILWKYCMFKKCVVNGKNIMEQIHRMVVRGML</sequence>
<accession>A0A133ZVG0</accession>
<gene>
    <name evidence="1" type="ORF">HMPREF3180_02356</name>
</gene>